<dbReference type="EMBL" id="EF688436">
    <property type="protein sequence ID" value="ABV49087.1"/>
    <property type="molecule type" value="Genomic_RNA"/>
</dbReference>
<dbReference type="SUPFAM" id="SSF56502">
    <property type="entry name" value="gp120 core"/>
    <property type="match status" value="1"/>
</dbReference>
<reference evidence="1" key="1">
    <citation type="journal article" date="2008" name="AIDS">
        <title>HIV-1 coreceptor usage and CXCR4-specific viral load predict clinical disease progression during combination antiretroviral therapy.</title>
        <authorList>
            <consortium name="Swiss HIV Cohort Study"/>
            <person name="Weiser B."/>
            <person name="Philpott S."/>
            <person name="Klimkait T."/>
            <person name="Burger H."/>
            <person name="Kitchen C."/>
            <person name="Burgisser P."/>
            <person name="Gorgievski M."/>
            <person name="Perrin L."/>
            <person name="Piffaretti J.C."/>
            <person name="Ledergerber B."/>
        </authorList>
    </citation>
    <scope>NUCLEOTIDE SEQUENCE</scope>
</reference>
<proteinExistence type="predicted"/>
<organismHost>
    <name type="scientific">Homo sapiens</name>
    <name type="common">Human</name>
    <dbReference type="NCBI Taxonomy" id="9606"/>
</organismHost>
<accession>A9XU22</accession>
<protein>
    <submittedName>
        <fullName evidence="1">Envelope glycoprotein</fullName>
    </submittedName>
</protein>
<name>A9XU22_HV1</name>
<keyword evidence="1" id="KW-0261">Viral envelope protein</keyword>
<gene>
    <name evidence="1" type="primary">env</name>
</gene>
<feature type="non-terminal residue" evidence="1">
    <location>
        <position position="34"/>
    </location>
</feature>
<sequence length="34" mass="3781">CTRPHNKAIRHIHIGQGRAFTTGSIEGNIRQAHC</sequence>
<organism evidence="1">
    <name type="scientific">Human immunodeficiency virus type 1</name>
    <name type="common">HIV-1</name>
    <dbReference type="NCBI Taxonomy" id="11676"/>
    <lineage>
        <taxon>Viruses</taxon>
        <taxon>Riboviria</taxon>
        <taxon>Pararnavirae</taxon>
        <taxon>Artverviricota</taxon>
        <taxon>Revtraviricetes</taxon>
        <taxon>Ortervirales</taxon>
        <taxon>Retroviridae</taxon>
        <taxon>Orthoretrovirinae</taxon>
        <taxon>Lentivirus</taxon>
        <taxon>Lentivirus humimdef1</taxon>
    </lineage>
</organism>
<dbReference type="InterPro" id="IPR036377">
    <property type="entry name" value="Gp120_core_sf"/>
</dbReference>
<dbReference type="Gene3D" id="2.170.40.20">
    <property type="entry name" value="Human immunodeficiency virus 1, Gp160, envelope glycoprotein"/>
    <property type="match status" value="1"/>
</dbReference>
<dbReference type="GO" id="GO:0019031">
    <property type="term" value="C:viral envelope"/>
    <property type="evidence" value="ECO:0007669"/>
    <property type="project" value="UniProtKB-KW"/>
</dbReference>
<keyword evidence="1" id="KW-0946">Virion</keyword>
<feature type="non-terminal residue" evidence="1">
    <location>
        <position position="1"/>
    </location>
</feature>
<evidence type="ECO:0000313" key="1">
    <source>
        <dbReference type="EMBL" id="ABV49087.1"/>
    </source>
</evidence>